<dbReference type="EMBL" id="MLJW01000042">
    <property type="protein sequence ID" value="OIR06699.1"/>
    <property type="molecule type" value="Genomic_DNA"/>
</dbReference>
<evidence type="ECO:0000256" key="1">
    <source>
        <dbReference type="ARBA" id="ARBA00004377"/>
    </source>
</evidence>
<evidence type="ECO:0000256" key="4">
    <source>
        <dbReference type="ARBA" id="ARBA00022519"/>
    </source>
</evidence>
<evidence type="ECO:0000256" key="2">
    <source>
        <dbReference type="ARBA" id="ARBA00010423"/>
    </source>
</evidence>
<dbReference type="InterPro" id="IPR010279">
    <property type="entry name" value="YqjD/ElaB"/>
</dbReference>
<evidence type="ECO:0000259" key="8">
    <source>
        <dbReference type="Pfam" id="PF05957"/>
    </source>
</evidence>
<evidence type="ECO:0000256" key="6">
    <source>
        <dbReference type="ARBA" id="ARBA00022989"/>
    </source>
</evidence>
<feature type="domain" description="DUF883" evidence="8">
    <location>
        <begin position="11"/>
        <end position="61"/>
    </location>
</feature>
<protein>
    <recommendedName>
        <fullName evidence="11">DUF883 domain-containing protein</fullName>
    </recommendedName>
</protein>
<comment type="subcellular location">
    <subcellularLocation>
        <location evidence="1">Cell inner membrane</location>
        <topology evidence="1">Single-pass membrane protein</topology>
    </subcellularLocation>
</comment>
<dbReference type="PANTHER" id="PTHR35893:SF3">
    <property type="entry name" value="INNER MEMBRANE PROTEIN"/>
    <property type="match status" value="1"/>
</dbReference>
<dbReference type="InterPro" id="IPR043604">
    <property type="entry name" value="DUF883_N"/>
</dbReference>
<dbReference type="Pfam" id="PF05957">
    <property type="entry name" value="DUF883"/>
    <property type="match status" value="1"/>
</dbReference>
<keyword evidence="4" id="KW-0997">Cell inner membrane</keyword>
<comment type="similarity">
    <text evidence="2">Belongs to the ElaB/YgaM/YqjD family.</text>
</comment>
<evidence type="ECO:0000313" key="10">
    <source>
        <dbReference type="EMBL" id="OIR06699.1"/>
    </source>
</evidence>
<keyword evidence="3" id="KW-1003">Cell membrane</keyword>
<dbReference type="PANTHER" id="PTHR35893">
    <property type="entry name" value="INNER MEMBRANE PROTEIN-RELATED"/>
    <property type="match status" value="1"/>
</dbReference>
<evidence type="ECO:0000256" key="7">
    <source>
        <dbReference type="ARBA" id="ARBA00023136"/>
    </source>
</evidence>
<sequence length="104" mass="11063">MANLVDQFSKDQLISDFKVAVADAEALLKATVNIGGDKLVEVRAKAEDSLSIAKARMLDTQSEVIARTKAAAKASDIYVHNNPWRSIGVATGVGLVVGLLIGRR</sequence>
<dbReference type="Pfam" id="PF19029">
    <property type="entry name" value="DUF883_C"/>
    <property type="match status" value="1"/>
</dbReference>
<accession>A0A1J5SFK0</accession>
<dbReference type="AlphaFoldDB" id="A0A1J5SFK0"/>
<comment type="caution">
    <text evidence="10">The sequence shown here is derived from an EMBL/GenBank/DDBJ whole genome shotgun (WGS) entry which is preliminary data.</text>
</comment>
<evidence type="ECO:0008006" key="11">
    <source>
        <dbReference type="Google" id="ProtNLM"/>
    </source>
</evidence>
<feature type="domain" description="DUF883" evidence="9">
    <location>
        <begin position="76"/>
        <end position="104"/>
    </location>
</feature>
<proteinExistence type="inferred from homology"/>
<dbReference type="GO" id="GO:0005886">
    <property type="term" value="C:plasma membrane"/>
    <property type="evidence" value="ECO:0007669"/>
    <property type="project" value="UniProtKB-SubCell"/>
</dbReference>
<dbReference type="InterPro" id="IPR043605">
    <property type="entry name" value="DUF883_C"/>
</dbReference>
<evidence type="ECO:0000256" key="3">
    <source>
        <dbReference type="ARBA" id="ARBA00022475"/>
    </source>
</evidence>
<evidence type="ECO:0000259" key="9">
    <source>
        <dbReference type="Pfam" id="PF19029"/>
    </source>
</evidence>
<name>A0A1J5SFK0_9ZZZZ</name>
<gene>
    <name evidence="10" type="ORF">GALL_113060</name>
</gene>
<keyword evidence="5" id="KW-0812">Transmembrane</keyword>
<organism evidence="10">
    <name type="scientific">mine drainage metagenome</name>
    <dbReference type="NCBI Taxonomy" id="410659"/>
    <lineage>
        <taxon>unclassified sequences</taxon>
        <taxon>metagenomes</taxon>
        <taxon>ecological metagenomes</taxon>
    </lineage>
</organism>
<dbReference type="GO" id="GO:0043022">
    <property type="term" value="F:ribosome binding"/>
    <property type="evidence" value="ECO:0007669"/>
    <property type="project" value="InterPro"/>
</dbReference>
<keyword evidence="7" id="KW-0472">Membrane</keyword>
<evidence type="ECO:0000256" key="5">
    <source>
        <dbReference type="ARBA" id="ARBA00022692"/>
    </source>
</evidence>
<reference evidence="10" key="1">
    <citation type="submission" date="2016-10" db="EMBL/GenBank/DDBJ databases">
        <title>Sequence of Gallionella enrichment culture.</title>
        <authorList>
            <person name="Poehlein A."/>
            <person name="Muehling M."/>
            <person name="Daniel R."/>
        </authorList>
    </citation>
    <scope>NUCLEOTIDE SEQUENCE</scope>
</reference>
<keyword evidence="6" id="KW-1133">Transmembrane helix</keyword>